<keyword evidence="7" id="KW-0325">Glycoprotein</keyword>
<evidence type="ECO:0000259" key="9">
    <source>
        <dbReference type="Pfam" id="PF23122"/>
    </source>
</evidence>
<reference evidence="10 11" key="1">
    <citation type="submission" date="2018-06" db="EMBL/GenBank/DDBJ databases">
        <title>Comparative genomics reveals the genomic features of Rhizophagus irregularis, R. cerebriforme, R. diaphanum and Gigaspora rosea, and their symbiotic lifestyle signature.</title>
        <authorList>
            <person name="Morin E."/>
            <person name="San Clemente H."/>
            <person name="Chen E.C.H."/>
            <person name="De La Providencia I."/>
            <person name="Hainaut M."/>
            <person name="Kuo A."/>
            <person name="Kohler A."/>
            <person name="Murat C."/>
            <person name="Tang N."/>
            <person name="Roy S."/>
            <person name="Loubradou J."/>
            <person name="Henrissat B."/>
            <person name="Grigoriev I.V."/>
            <person name="Corradi N."/>
            <person name="Roux C."/>
            <person name="Martin F.M."/>
        </authorList>
    </citation>
    <scope>NUCLEOTIDE SEQUENCE [LARGE SCALE GENOMIC DNA]</scope>
    <source>
        <strain evidence="10 11">DAOM 194757</strain>
    </source>
</reference>
<organism evidence="10 11">
    <name type="scientific">Gigaspora rosea</name>
    <dbReference type="NCBI Taxonomy" id="44941"/>
    <lineage>
        <taxon>Eukaryota</taxon>
        <taxon>Fungi</taxon>
        <taxon>Fungi incertae sedis</taxon>
        <taxon>Mucoromycota</taxon>
        <taxon>Glomeromycotina</taxon>
        <taxon>Glomeromycetes</taxon>
        <taxon>Diversisporales</taxon>
        <taxon>Gigasporaceae</taxon>
        <taxon>Gigaspora</taxon>
    </lineage>
</organism>
<keyword evidence="6 8" id="KW-0472">Membrane</keyword>
<dbReference type="InterPro" id="IPR028994">
    <property type="entry name" value="Integrin_alpha_N"/>
</dbReference>
<protein>
    <recommendedName>
        <fullName evidence="9">T-cell immunomodulatory protein TIP C2 domain-containing protein</fullName>
    </recommendedName>
</protein>
<dbReference type="Proteomes" id="UP000266673">
    <property type="component" value="Unassembled WGS sequence"/>
</dbReference>
<evidence type="ECO:0000256" key="3">
    <source>
        <dbReference type="ARBA" id="ARBA00022692"/>
    </source>
</evidence>
<evidence type="ECO:0000256" key="8">
    <source>
        <dbReference type="SAM" id="Phobius"/>
    </source>
</evidence>
<evidence type="ECO:0000313" key="10">
    <source>
        <dbReference type="EMBL" id="RIB09952.1"/>
    </source>
</evidence>
<evidence type="ECO:0000313" key="11">
    <source>
        <dbReference type="Proteomes" id="UP000266673"/>
    </source>
</evidence>
<dbReference type="Pfam" id="PF13517">
    <property type="entry name" value="FG-GAP_3"/>
    <property type="match status" value="2"/>
</dbReference>
<dbReference type="GO" id="GO:0005886">
    <property type="term" value="C:plasma membrane"/>
    <property type="evidence" value="ECO:0007669"/>
    <property type="project" value="TreeGrafter"/>
</dbReference>
<comment type="subcellular location">
    <subcellularLocation>
        <location evidence="1">Membrane</location>
        <topology evidence="1">Single-pass type I membrane protein</topology>
    </subcellularLocation>
</comment>
<dbReference type="InterPro" id="IPR024881">
    <property type="entry name" value="Tip"/>
</dbReference>
<comment type="caution">
    <text evidence="10">The sequence shown here is derived from an EMBL/GenBank/DDBJ whole genome shotgun (WGS) entry which is preliminary data.</text>
</comment>
<feature type="domain" description="T-cell immunomodulatory protein TIP C2" evidence="9">
    <location>
        <begin position="504"/>
        <end position="604"/>
    </location>
</feature>
<evidence type="ECO:0000256" key="5">
    <source>
        <dbReference type="ARBA" id="ARBA00022989"/>
    </source>
</evidence>
<name>A0A397UI22_9GLOM</name>
<keyword evidence="5 8" id="KW-1133">Transmembrane helix</keyword>
<dbReference type="InterPro" id="IPR057089">
    <property type="entry name" value="C2_TIP"/>
</dbReference>
<dbReference type="PANTHER" id="PTHR13412:SF0">
    <property type="entry name" value="T-CELL IMMUNOMODULATORY PROTEIN"/>
    <property type="match status" value="1"/>
</dbReference>
<dbReference type="AlphaFoldDB" id="A0A397UI22"/>
<keyword evidence="4" id="KW-0732">Signal</keyword>
<dbReference type="PANTHER" id="PTHR13412">
    <property type="entry name" value="T-CELL IMMUNOMODULATORY PROTEIN HOMOLOG"/>
    <property type="match status" value="1"/>
</dbReference>
<dbReference type="OrthoDB" id="10022113at2759"/>
<gene>
    <name evidence="10" type="ORF">C2G38_2207446</name>
</gene>
<feature type="transmembrane region" description="Helical" evidence="8">
    <location>
        <begin position="610"/>
        <end position="635"/>
    </location>
</feature>
<dbReference type="SUPFAM" id="SSF69318">
    <property type="entry name" value="Integrin alpha N-terminal domain"/>
    <property type="match status" value="2"/>
</dbReference>
<evidence type="ECO:0000256" key="1">
    <source>
        <dbReference type="ARBA" id="ARBA00004479"/>
    </source>
</evidence>
<keyword evidence="3 8" id="KW-0812">Transmembrane</keyword>
<evidence type="ECO:0000256" key="2">
    <source>
        <dbReference type="ARBA" id="ARBA00006496"/>
    </source>
</evidence>
<evidence type="ECO:0000256" key="7">
    <source>
        <dbReference type="ARBA" id="ARBA00023180"/>
    </source>
</evidence>
<dbReference type="Pfam" id="PF23122">
    <property type="entry name" value="C2_ITFG1"/>
    <property type="match status" value="1"/>
</dbReference>
<proteinExistence type="inferred from homology"/>
<dbReference type="EMBL" id="QKWP01001308">
    <property type="protein sequence ID" value="RIB09952.1"/>
    <property type="molecule type" value="Genomic_DNA"/>
</dbReference>
<dbReference type="Gene3D" id="2.130.10.130">
    <property type="entry name" value="Integrin alpha, N-terminal"/>
    <property type="match status" value="1"/>
</dbReference>
<evidence type="ECO:0000256" key="4">
    <source>
        <dbReference type="ARBA" id="ARBA00022729"/>
    </source>
</evidence>
<evidence type="ECO:0000256" key="6">
    <source>
        <dbReference type="ARBA" id="ARBA00023136"/>
    </source>
</evidence>
<comment type="similarity">
    <text evidence="2">Belongs to the TIP family.</text>
</comment>
<accession>A0A397UI22</accession>
<dbReference type="InterPro" id="IPR013517">
    <property type="entry name" value="FG-GAP"/>
</dbReference>
<keyword evidence="11" id="KW-1185">Reference proteome</keyword>
<sequence length="656" mass="72508">MSSKLIKTLATFFVYSALFIFHNEAISWFQTARYTANSLYSVDNIGLKGINGTVVAFADFNSDKYTDLIVLNSDQTTISIYLWDHASYRFTKSPSADITISTDGNNAGFLITNVLPGDYNYDGILDILIMGQVSPGDSSKQLYMRVYMGSGNNTFDPNYYNVPSSTAQQPIPLDFYGSMKVDLLGHQFGDSSHISIWKNVFNETSRTLFEVVQMPVNGSVQNCTISDPHSNAFIDLNGDCLADLFLTCRESSSAQLTYQIWTNIKGGFTFSRSGNLPDGTGQISFADMDGDGTLDMVYPVCSGGTCKIHIAYNKQIPLCTSSGGSVCRQSSNLCLADGNFSFNIQTSSSETYSIIDISTELPDDGTILMTDTTFKGNLPVPIRIGDYNFDGYPDILVISSSGSTYRASLFQSELCTSQRCSSIEVSSQRRIFTRVTDGASPLNDITDARSATFMDLDEDGTLDILVLRSATSSNRINVIHNNYFNDAFFLKALMLNGVADKQGYGVSYSGASYKFTILDTSGVQRANQVAQYPQSAYQALQLPYSLFGLGRTNNYVDLLFAGSTRNQTLYYTTYSGVIPNSQLIVVPYQPPGIFDPSTWSLELFIHPGDWIPWVLLVLIISTIVMAIIVVILSWMEKREDRLTQQREQHKIHFGAL</sequence>